<sequence length="651" mass="75692">MSDNKKTHYIKNTNGWINWVEESIVKEHLSYYEYNQFSDIQVIGAGVLGKVYRANYKNLKKQFALKSFFNLNNNTVKEIVREIKIWRKIDFRGNIIRCHGITKFESENHLSNNYTLVMEYADGGDLRSYLKTNFSKLTWNDKLNMAYQLADAVLCLHNEGIFHRNLHPGNILVHQNKIKLADFGISRRIRASSNFQSESLGMIPYVDPKIFNRRKDNNGKTYSLNKKSDIYSIGVLLWEISSGRPPFCTEGEHYNIGLALEIAQGFRETVAPDTPQEYVKIYTKCWDGEPNNRPTIYQVVGWLKTMIARTKNPQLSNDKNYSIRLSELQGELSQLIYNFGETDIKDNETIIVSDKQEKLLSEKDFIKIVDEINDFIFKLLNKGIVGELVKVRVIKYCENYNINSQVIYNWLLNNQNNLNSIFLLGYFNYLGIETIKNNKKAFNLFIKASKKNHLLAQCYVGDCYFYGYGTSKNEKLAFEYLEKVAYKEFTFGQVFIGYFYENGIGIKKNLKMAFYWYEKAVNNGSIIAMLNLGNYYRDGIVVKRNYVRAFELYKQSAKEGDLDGITMLAYCYSNGIGTNINKQKALELYQKSAYLGNMVAQYNLGNMYEKGEGIMKSINKAIYWYKISAKQKYQDAQNRLEKLQKISIIYK</sequence>
<dbReference type="Proteomes" id="UP000247702">
    <property type="component" value="Unassembled WGS sequence"/>
</dbReference>
<protein>
    <submittedName>
        <fullName evidence="3">Kinase-like domain-containing protein</fullName>
    </submittedName>
</protein>
<dbReference type="InterPro" id="IPR000719">
    <property type="entry name" value="Prot_kinase_dom"/>
</dbReference>
<evidence type="ECO:0000313" key="4">
    <source>
        <dbReference type="Proteomes" id="UP000247702"/>
    </source>
</evidence>
<dbReference type="EMBL" id="BLAL01000356">
    <property type="protein sequence ID" value="GET04645.1"/>
    <property type="molecule type" value="Genomic_DNA"/>
</dbReference>
<accession>A0A2Z6QNN1</accession>
<dbReference type="SUPFAM" id="SSF56112">
    <property type="entry name" value="Protein kinase-like (PK-like)"/>
    <property type="match status" value="1"/>
</dbReference>
<dbReference type="SUPFAM" id="SSF81901">
    <property type="entry name" value="HCP-like"/>
    <property type="match status" value="2"/>
</dbReference>
<gene>
    <name evidence="3" type="ORF">RCL2_003094400</name>
    <name evidence="2" type="ORF">RclHR1_19420003</name>
</gene>
<comment type="caution">
    <text evidence="2">The sequence shown here is derived from an EMBL/GenBank/DDBJ whole genome shotgun (WGS) entry which is preliminary data.</text>
</comment>
<dbReference type="Proteomes" id="UP000615446">
    <property type="component" value="Unassembled WGS sequence"/>
</dbReference>
<feature type="domain" description="Protein kinase" evidence="1">
    <location>
        <begin position="37"/>
        <end position="307"/>
    </location>
</feature>
<dbReference type="InterPro" id="IPR011990">
    <property type="entry name" value="TPR-like_helical_dom_sf"/>
</dbReference>
<keyword evidence="3" id="KW-0418">Kinase</keyword>
<dbReference type="EMBL" id="BEXD01001049">
    <property type="protein sequence ID" value="GBB91953.1"/>
    <property type="molecule type" value="Genomic_DNA"/>
</dbReference>
<keyword evidence="4" id="KW-1185">Reference proteome</keyword>
<dbReference type="Gene3D" id="1.25.40.10">
    <property type="entry name" value="Tetratricopeptide repeat domain"/>
    <property type="match status" value="2"/>
</dbReference>
<dbReference type="Pfam" id="PF08238">
    <property type="entry name" value="Sel1"/>
    <property type="match status" value="6"/>
</dbReference>
<evidence type="ECO:0000313" key="2">
    <source>
        <dbReference type="EMBL" id="GBB91953.1"/>
    </source>
</evidence>
<organism evidence="2 4">
    <name type="scientific">Rhizophagus clarus</name>
    <dbReference type="NCBI Taxonomy" id="94130"/>
    <lineage>
        <taxon>Eukaryota</taxon>
        <taxon>Fungi</taxon>
        <taxon>Fungi incertae sedis</taxon>
        <taxon>Mucoromycota</taxon>
        <taxon>Glomeromycotina</taxon>
        <taxon>Glomeromycetes</taxon>
        <taxon>Glomerales</taxon>
        <taxon>Glomeraceae</taxon>
        <taxon>Rhizophagus</taxon>
    </lineage>
</organism>
<dbReference type="PANTHER" id="PTHR44329:SF289">
    <property type="entry name" value="SERINE_THREONINE-PROTEIN KINASE VIK"/>
    <property type="match status" value="1"/>
</dbReference>
<dbReference type="GO" id="GO:0005524">
    <property type="term" value="F:ATP binding"/>
    <property type="evidence" value="ECO:0007669"/>
    <property type="project" value="InterPro"/>
</dbReference>
<dbReference type="InterPro" id="IPR011009">
    <property type="entry name" value="Kinase-like_dom_sf"/>
</dbReference>
<dbReference type="PANTHER" id="PTHR44329">
    <property type="entry name" value="SERINE/THREONINE-PROTEIN KINASE TNNI3K-RELATED"/>
    <property type="match status" value="1"/>
</dbReference>
<dbReference type="PRINTS" id="PR00109">
    <property type="entry name" value="TYRKINASE"/>
</dbReference>
<keyword evidence="3" id="KW-0808">Transferase</keyword>
<dbReference type="AlphaFoldDB" id="A0A2Z6QNN1"/>
<dbReference type="OrthoDB" id="1668230at2759"/>
<dbReference type="Gene3D" id="1.10.510.10">
    <property type="entry name" value="Transferase(Phosphotransferase) domain 1"/>
    <property type="match status" value="1"/>
</dbReference>
<dbReference type="InterPro" id="IPR051681">
    <property type="entry name" value="Ser/Thr_Kinases-Pseudokinases"/>
</dbReference>
<dbReference type="PROSITE" id="PS50011">
    <property type="entry name" value="PROTEIN_KINASE_DOM"/>
    <property type="match status" value="1"/>
</dbReference>
<reference evidence="2 4" key="1">
    <citation type="submission" date="2017-11" db="EMBL/GenBank/DDBJ databases">
        <title>The genome of Rhizophagus clarus HR1 reveals common genetic basis of auxotrophy among arbuscular mycorrhizal fungi.</title>
        <authorList>
            <person name="Kobayashi Y."/>
        </authorList>
    </citation>
    <scope>NUCLEOTIDE SEQUENCE [LARGE SCALE GENOMIC DNA]</scope>
    <source>
        <strain evidence="2 4">HR1</strain>
    </source>
</reference>
<proteinExistence type="predicted"/>
<evidence type="ECO:0000259" key="1">
    <source>
        <dbReference type="PROSITE" id="PS50011"/>
    </source>
</evidence>
<dbReference type="InterPro" id="IPR001245">
    <property type="entry name" value="Ser-Thr/Tyr_kinase_cat_dom"/>
</dbReference>
<evidence type="ECO:0000313" key="3">
    <source>
        <dbReference type="EMBL" id="GET04645.1"/>
    </source>
</evidence>
<reference evidence="3" key="2">
    <citation type="submission" date="2019-10" db="EMBL/GenBank/DDBJ databases">
        <title>Conservation and host-specific expression of non-tandemly repeated heterogenous ribosome RNA gene in arbuscular mycorrhizal fungi.</title>
        <authorList>
            <person name="Maeda T."/>
            <person name="Kobayashi Y."/>
            <person name="Nakagawa T."/>
            <person name="Ezawa T."/>
            <person name="Yamaguchi K."/>
            <person name="Bino T."/>
            <person name="Nishimoto Y."/>
            <person name="Shigenobu S."/>
            <person name="Kawaguchi M."/>
        </authorList>
    </citation>
    <scope>NUCLEOTIDE SEQUENCE</scope>
    <source>
        <strain evidence="3">HR1</strain>
    </source>
</reference>
<dbReference type="GO" id="GO:0004674">
    <property type="term" value="F:protein serine/threonine kinase activity"/>
    <property type="evidence" value="ECO:0007669"/>
    <property type="project" value="TreeGrafter"/>
</dbReference>
<dbReference type="InterPro" id="IPR006597">
    <property type="entry name" value="Sel1-like"/>
</dbReference>
<dbReference type="Pfam" id="PF00069">
    <property type="entry name" value="Pkinase"/>
    <property type="match status" value="1"/>
</dbReference>
<name>A0A2Z6QNN1_9GLOM</name>
<dbReference type="SMART" id="SM00671">
    <property type="entry name" value="SEL1"/>
    <property type="match status" value="6"/>
</dbReference>